<keyword evidence="3" id="KW-1185">Reference proteome</keyword>
<proteinExistence type="predicted"/>
<dbReference type="OrthoDB" id="5984884at2759"/>
<evidence type="ECO:0000256" key="1">
    <source>
        <dbReference type="SAM" id="MobiDB-lite"/>
    </source>
</evidence>
<reference evidence="2" key="1">
    <citation type="submission" date="2019-08" db="EMBL/GenBank/DDBJ databases">
        <title>The genome of the North American firefly Photinus pyralis.</title>
        <authorList>
            <consortium name="Photinus pyralis genome working group"/>
            <person name="Fallon T.R."/>
            <person name="Sander Lower S.E."/>
            <person name="Weng J.-K."/>
        </authorList>
    </citation>
    <scope>NUCLEOTIDE SEQUENCE</scope>
    <source>
        <strain evidence="2">TRF0915ILg1</strain>
        <tissue evidence="2">Whole body</tissue>
    </source>
</reference>
<organism evidence="2 3">
    <name type="scientific">Ignelater luminosus</name>
    <name type="common">Cucubano</name>
    <name type="synonym">Pyrophorus luminosus</name>
    <dbReference type="NCBI Taxonomy" id="2038154"/>
    <lineage>
        <taxon>Eukaryota</taxon>
        <taxon>Metazoa</taxon>
        <taxon>Ecdysozoa</taxon>
        <taxon>Arthropoda</taxon>
        <taxon>Hexapoda</taxon>
        <taxon>Insecta</taxon>
        <taxon>Pterygota</taxon>
        <taxon>Neoptera</taxon>
        <taxon>Endopterygota</taxon>
        <taxon>Coleoptera</taxon>
        <taxon>Polyphaga</taxon>
        <taxon>Elateriformia</taxon>
        <taxon>Elateroidea</taxon>
        <taxon>Elateridae</taxon>
        <taxon>Agrypninae</taxon>
        <taxon>Pyrophorini</taxon>
        <taxon>Ignelater</taxon>
    </lineage>
</organism>
<name>A0A8K0D581_IGNLU</name>
<sequence length="406" mass="46050">MSRVDLRHRWIVRPGELHTAFAMIRGIGCFVGGTEIPDLWSVLYGDNTVSQIISAPELQRVSQETLNMYGSSLNQKARKRHKNNKTSAKDQDKTISILYGKLERIGNPFKSESPEFMNIATKAVFSKQVTSDDSRIESLGRELYKAFKSDRLLDGSIARCVTELNADRSLFARILIVARSQREVDLRTTLRKYEMSAVPRSMFAQDGTMHQCPAKTTKQLDCNRGRQALDKTIGVKTCANNADLLTQKIQRKCWQYDEFHTVFDVNLDKSIKNLARDKRLSNTVQKLQHCPNFTHYQVATPPEVCLEKESYHTSVSDEERITLQKLGTSDSVPDDTVSQLEEFIYRVYQPQTSTISLAECGQCLRTSKPLAGDGNKVRRENGRNIKRSGTAGVPEKNQKKKNQTNH</sequence>
<protein>
    <submittedName>
        <fullName evidence="2">Uncharacterized protein</fullName>
    </submittedName>
</protein>
<gene>
    <name evidence="2" type="ORF">ILUMI_08698</name>
</gene>
<dbReference type="Proteomes" id="UP000801492">
    <property type="component" value="Unassembled WGS sequence"/>
</dbReference>
<accession>A0A8K0D581</accession>
<evidence type="ECO:0000313" key="2">
    <source>
        <dbReference type="EMBL" id="KAF2897476.1"/>
    </source>
</evidence>
<dbReference type="AlphaFoldDB" id="A0A8K0D581"/>
<dbReference type="EMBL" id="VTPC01004128">
    <property type="protein sequence ID" value="KAF2897476.1"/>
    <property type="molecule type" value="Genomic_DNA"/>
</dbReference>
<evidence type="ECO:0000313" key="3">
    <source>
        <dbReference type="Proteomes" id="UP000801492"/>
    </source>
</evidence>
<comment type="caution">
    <text evidence="2">The sequence shown here is derived from an EMBL/GenBank/DDBJ whole genome shotgun (WGS) entry which is preliminary data.</text>
</comment>
<feature type="region of interest" description="Disordered" evidence="1">
    <location>
        <begin position="369"/>
        <end position="406"/>
    </location>
</feature>